<sequence length="76" mass="8235">MEDQLRIGQAGVIQKVVHYPREACCAAAVLVGVELRKQPVRALVPSLGDQVEKVCFDEDRMQGDVALGARGLYPLG</sequence>
<protein>
    <submittedName>
        <fullName evidence="1">Uncharacterized protein</fullName>
    </submittedName>
</protein>
<proteinExistence type="predicted"/>
<gene>
    <name evidence="1" type="ORF">GCM10022268_28770</name>
</gene>
<evidence type="ECO:0000313" key="2">
    <source>
        <dbReference type="Proteomes" id="UP001500523"/>
    </source>
</evidence>
<comment type="caution">
    <text evidence="1">The sequence shown here is derived from an EMBL/GenBank/DDBJ whole genome shotgun (WGS) entry which is preliminary data.</text>
</comment>
<name>A0ABP7EHP2_9SPHN</name>
<keyword evidence="2" id="KW-1185">Reference proteome</keyword>
<dbReference type="EMBL" id="BAABBF010000007">
    <property type="protein sequence ID" value="GAA3718735.1"/>
    <property type="molecule type" value="Genomic_DNA"/>
</dbReference>
<evidence type="ECO:0000313" key="1">
    <source>
        <dbReference type="EMBL" id="GAA3718735.1"/>
    </source>
</evidence>
<organism evidence="1 2">
    <name type="scientific">Sphingomonas cynarae</name>
    <dbReference type="NCBI Taxonomy" id="930197"/>
    <lineage>
        <taxon>Bacteria</taxon>
        <taxon>Pseudomonadati</taxon>
        <taxon>Pseudomonadota</taxon>
        <taxon>Alphaproteobacteria</taxon>
        <taxon>Sphingomonadales</taxon>
        <taxon>Sphingomonadaceae</taxon>
        <taxon>Sphingomonas</taxon>
    </lineage>
</organism>
<dbReference type="Proteomes" id="UP001500523">
    <property type="component" value="Unassembled WGS sequence"/>
</dbReference>
<reference evidence="2" key="1">
    <citation type="journal article" date="2019" name="Int. J. Syst. Evol. Microbiol.">
        <title>The Global Catalogue of Microorganisms (GCM) 10K type strain sequencing project: providing services to taxonomists for standard genome sequencing and annotation.</title>
        <authorList>
            <consortium name="The Broad Institute Genomics Platform"/>
            <consortium name="The Broad Institute Genome Sequencing Center for Infectious Disease"/>
            <person name="Wu L."/>
            <person name="Ma J."/>
        </authorList>
    </citation>
    <scope>NUCLEOTIDE SEQUENCE [LARGE SCALE GENOMIC DNA]</scope>
    <source>
        <strain evidence="2">JCM 17498</strain>
    </source>
</reference>
<accession>A0ABP7EHP2</accession>